<sequence>MAVNLDECYELVLKLTMESGKSDSANFHLGRLVIVIGPTLISSGSHGANSALVAITGPTQVSSGSHGANSGQLRSLVAIIEPTQISSGSHGATSALVAIKGPTQISSGSHGATSALVAIKGQLRSLVAVMGPTQISSGSHGTNSPLVIVIGPTQGEGENHPQYNRPGLEPRYPYHGQSTHYESDALDHLNTKAERKEYLRADDDWNKYILIHSKLIKERIWGPKLVVEKSCEVDLVTETDQQIEKLLISSLQKQFPDHKFIGEESVADGAKCELTVSPTWIIDPVDGTMNFVHGYPNVCVSVALWVDKEPQLAIVYNPVLEQLFTARRGEGAFLNGSRIHASKETELSKCLLGVEFGTSRDQEKMAVVMHNINKLVPLVHGLRSSGSAALNMALTAIGGTDANYEFGIHAWDVAAGALLVEEAGGVILDTTGGKFDVLSRRYLCAGTQTVADQIVKIIKQYSPDRD</sequence>
<dbReference type="InterPro" id="IPR020583">
    <property type="entry name" value="Inositol_monoP_metal-BS"/>
</dbReference>
<keyword evidence="6" id="KW-0479">Metal-binding</keyword>
<dbReference type="SUPFAM" id="SSF56655">
    <property type="entry name" value="Carbohydrate phosphatase"/>
    <property type="match status" value="1"/>
</dbReference>
<comment type="similarity">
    <text evidence="4">Belongs to the inositol monophosphatase superfamily.</text>
</comment>
<evidence type="ECO:0000256" key="6">
    <source>
        <dbReference type="ARBA" id="ARBA00022723"/>
    </source>
</evidence>
<gene>
    <name evidence="9" type="ORF">TPAB3V08_LOCUS6004</name>
</gene>
<keyword evidence="10" id="KW-1185">Reference proteome</keyword>
<dbReference type="InterPro" id="IPR033942">
    <property type="entry name" value="IMPase"/>
</dbReference>
<dbReference type="Gene3D" id="3.30.540.10">
    <property type="entry name" value="Fructose-1,6-Bisphosphatase, subunit A, domain 1"/>
    <property type="match status" value="1"/>
</dbReference>
<dbReference type="Pfam" id="PF00459">
    <property type="entry name" value="Inositol_P"/>
    <property type="match status" value="1"/>
</dbReference>
<organism evidence="9 10">
    <name type="scientific">Timema podura</name>
    <name type="common">Walking stick</name>
    <dbReference type="NCBI Taxonomy" id="61482"/>
    <lineage>
        <taxon>Eukaryota</taxon>
        <taxon>Metazoa</taxon>
        <taxon>Ecdysozoa</taxon>
        <taxon>Arthropoda</taxon>
        <taxon>Hexapoda</taxon>
        <taxon>Insecta</taxon>
        <taxon>Pterygota</taxon>
        <taxon>Neoptera</taxon>
        <taxon>Polyneoptera</taxon>
        <taxon>Phasmatodea</taxon>
        <taxon>Timematodea</taxon>
        <taxon>Timematoidea</taxon>
        <taxon>Timematidae</taxon>
        <taxon>Timema</taxon>
    </lineage>
</organism>
<dbReference type="EC" id="3.1.3.25" evidence="5"/>
<dbReference type="Gene3D" id="3.40.190.80">
    <property type="match status" value="1"/>
</dbReference>
<dbReference type="PROSITE" id="PS00630">
    <property type="entry name" value="IMP_2"/>
    <property type="match status" value="1"/>
</dbReference>
<evidence type="ECO:0000256" key="5">
    <source>
        <dbReference type="ARBA" id="ARBA00013106"/>
    </source>
</evidence>
<dbReference type="CDD" id="cd01639">
    <property type="entry name" value="IMPase"/>
    <property type="match status" value="1"/>
</dbReference>
<evidence type="ECO:0000256" key="8">
    <source>
        <dbReference type="ARBA" id="ARBA00022842"/>
    </source>
</evidence>
<dbReference type="PANTHER" id="PTHR20854:SF4">
    <property type="entry name" value="INOSITOL-1-MONOPHOSPHATASE-RELATED"/>
    <property type="match status" value="1"/>
</dbReference>
<protein>
    <recommendedName>
        <fullName evidence="5">inositol-phosphate phosphatase</fullName>
        <ecNumber evidence="5">3.1.3.25</ecNumber>
    </recommendedName>
</protein>
<evidence type="ECO:0000313" key="10">
    <source>
        <dbReference type="Proteomes" id="UP001153148"/>
    </source>
</evidence>
<dbReference type="EMBL" id="CAJPIN010008573">
    <property type="protein sequence ID" value="CAG2059038.1"/>
    <property type="molecule type" value="Genomic_DNA"/>
</dbReference>
<name>A0ABN7P0Z0_TIMPD</name>
<dbReference type="PANTHER" id="PTHR20854">
    <property type="entry name" value="INOSITOL MONOPHOSPHATASE"/>
    <property type="match status" value="1"/>
</dbReference>
<evidence type="ECO:0000313" key="9">
    <source>
        <dbReference type="EMBL" id="CAG2059038.1"/>
    </source>
</evidence>
<dbReference type="InterPro" id="IPR000760">
    <property type="entry name" value="Inositol_monophosphatase-like"/>
</dbReference>
<dbReference type="PRINTS" id="PR00378">
    <property type="entry name" value="LIIMPHPHTASE"/>
</dbReference>
<comment type="cofactor">
    <cofactor evidence="2">
        <name>Mg(2+)</name>
        <dbReference type="ChEBI" id="CHEBI:18420"/>
    </cofactor>
</comment>
<dbReference type="PROSITE" id="PS00629">
    <property type="entry name" value="IMP_1"/>
    <property type="match status" value="1"/>
</dbReference>
<accession>A0ABN7P0Z0</accession>
<evidence type="ECO:0000256" key="1">
    <source>
        <dbReference type="ARBA" id="ARBA00001033"/>
    </source>
</evidence>
<dbReference type="Proteomes" id="UP001153148">
    <property type="component" value="Unassembled WGS sequence"/>
</dbReference>
<comment type="catalytic activity">
    <reaction evidence="1">
        <text>a myo-inositol phosphate + H2O = myo-inositol + phosphate</text>
        <dbReference type="Rhea" id="RHEA:24056"/>
        <dbReference type="ChEBI" id="CHEBI:15377"/>
        <dbReference type="ChEBI" id="CHEBI:17268"/>
        <dbReference type="ChEBI" id="CHEBI:43474"/>
        <dbReference type="ChEBI" id="CHEBI:84139"/>
        <dbReference type="EC" id="3.1.3.25"/>
    </reaction>
</comment>
<keyword evidence="7" id="KW-0378">Hydrolase</keyword>
<evidence type="ECO:0000256" key="4">
    <source>
        <dbReference type="ARBA" id="ARBA00009759"/>
    </source>
</evidence>
<evidence type="ECO:0000256" key="3">
    <source>
        <dbReference type="ARBA" id="ARBA00005152"/>
    </source>
</evidence>
<reference evidence="9" key="1">
    <citation type="submission" date="2021-03" db="EMBL/GenBank/DDBJ databases">
        <authorList>
            <person name="Tran Van P."/>
        </authorList>
    </citation>
    <scope>NUCLEOTIDE SEQUENCE</scope>
</reference>
<dbReference type="InterPro" id="IPR020552">
    <property type="entry name" value="Inositol_monoPase_Li-sen"/>
</dbReference>
<comment type="pathway">
    <text evidence="3">Polyol metabolism; myo-inositol biosynthesis; myo-inositol from D-glucose 6-phosphate: step 2/2.</text>
</comment>
<keyword evidence="8" id="KW-0460">Magnesium</keyword>
<proteinExistence type="inferred from homology"/>
<comment type="caution">
    <text evidence="9">The sequence shown here is derived from an EMBL/GenBank/DDBJ whole genome shotgun (WGS) entry which is preliminary data.</text>
</comment>
<dbReference type="InterPro" id="IPR020550">
    <property type="entry name" value="Inositol_monophosphatase_CS"/>
</dbReference>
<dbReference type="PRINTS" id="PR00377">
    <property type="entry name" value="IMPHPHTASES"/>
</dbReference>
<evidence type="ECO:0000256" key="2">
    <source>
        <dbReference type="ARBA" id="ARBA00001946"/>
    </source>
</evidence>
<evidence type="ECO:0000256" key="7">
    <source>
        <dbReference type="ARBA" id="ARBA00022801"/>
    </source>
</evidence>